<protein>
    <submittedName>
        <fullName evidence="3">Uncharacterized protein LOC114329093 isoform X2</fullName>
    </submittedName>
</protein>
<dbReference type="OrthoDB" id="427030at2759"/>
<dbReference type="AlphaFoldDB" id="A0A6P7FG67"/>
<proteinExistence type="predicted"/>
<keyword evidence="2" id="KW-1185">Reference proteome</keyword>
<dbReference type="Proteomes" id="UP001652700">
    <property type="component" value="Unplaced"/>
</dbReference>
<dbReference type="RefSeq" id="XP_028133907.1">
    <property type="nucleotide sequence ID" value="XM_028278106.1"/>
</dbReference>
<evidence type="ECO:0000313" key="3">
    <source>
        <dbReference type="RefSeq" id="XP_028133907.1"/>
    </source>
</evidence>
<gene>
    <name evidence="3" type="primary">LOC114329093</name>
</gene>
<sequence length="123" mass="14256">MEVKEETVDTFFEVIKEEQTYEELNSVSLFLDIFKSDITDEFLVEDVNSFNVNDLSKYKCDFQQITTELLFKIEQEVSVQDLNDLWEDTGPESDMTEGLITVNSIKKIDSLHCSPGKKQNKET</sequence>
<reference evidence="1" key="2">
    <citation type="submission" date="2025-05" db="UniProtKB">
        <authorList>
            <consortium name="EnsemblMetazoa"/>
        </authorList>
    </citation>
    <scope>IDENTIFICATION</scope>
</reference>
<accession>A0A6P7FG67</accession>
<dbReference type="GeneID" id="114329093"/>
<reference evidence="3" key="1">
    <citation type="submission" date="2025-04" db="UniProtKB">
        <authorList>
            <consortium name="RefSeq"/>
        </authorList>
    </citation>
    <scope>IDENTIFICATION</scope>
    <source>
        <tissue evidence="3">Whole insect</tissue>
    </source>
</reference>
<evidence type="ECO:0000313" key="2">
    <source>
        <dbReference type="Proteomes" id="UP001652700"/>
    </source>
</evidence>
<organism evidence="3">
    <name type="scientific">Diabrotica virgifera virgifera</name>
    <name type="common">western corn rootworm</name>
    <dbReference type="NCBI Taxonomy" id="50390"/>
    <lineage>
        <taxon>Eukaryota</taxon>
        <taxon>Metazoa</taxon>
        <taxon>Ecdysozoa</taxon>
        <taxon>Arthropoda</taxon>
        <taxon>Hexapoda</taxon>
        <taxon>Insecta</taxon>
        <taxon>Pterygota</taxon>
        <taxon>Neoptera</taxon>
        <taxon>Endopterygota</taxon>
        <taxon>Coleoptera</taxon>
        <taxon>Polyphaga</taxon>
        <taxon>Cucujiformia</taxon>
        <taxon>Chrysomeloidea</taxon>
        <taxon>Chrysomelidae</taxon>
        <taxon>Galerucinae</taxon>
        <taxon>Diabroticina</taxon>
        <taxon>Diabroticites</taxon>
        <taxon>Diabrotica</taxon>
    </lineage>
</organism>
<evidence type="ECO:0000313" key="1">
    <source>
        <dbReference type="EnsemblMetazoa" id="XP_028133907.1"/>
    </source>
</evidence>
<name>A0A6P7FG67_DIAVI</name>
<dbReference type="EnsemblMetazoa" id="XM_028278106.2">
    <property type="protein sequence ID" value="XP_028133907.1"/>
    <property type="gene ID" value="LOC114329093"/>
</dbReference>